<keyword evidence="2" id="KW-1185">Reference proteome</keyword>
<dbReference type="OrthoDB" id="2728078at2759"/>
<dbReference type="Proteomes" id="UP000015241">
    <property type="component" value="Unassembled WGS sequence"/>
</dbReference>
<evidence type="ECO:0000313" key="2">
    <source>
        <dbReference type="Proteomes" id="UP000015241"/>
    </source>
</evidence>
<organism evidence="1 2">
    <name type="scientific">Fomitopsis schrenkii</name>
    <name type="common">Brown rot fungus</name>
    <dbReference type="NCBI Taxonomy" id="2126942"/>
    <lineage>
        <taxon>Eukaryota</taxon>
        <taxon>Fungi</taxon>
        <taxon>Dikarya</taxon>
        <taxon>Basidiomycota</taxon>
        <taxon>Agaricomycotina</taxon>
        <taxon>Agaricomycetes</taxon>
        <taxon>Polyporales</taxon>
        <taxon>Fomitopsis</taxon>
    </lineage>
</organism>
<protein>
    <submittedName>
        <fullName evidence="1">Uncharacterized protein</fullName>
    </submittedName>
</protein>
<dbReference type="EMBL" id="KE504194">
    <property type="protein sequence ID" value="EPS96085.1"/>
    <property type="molecule type" value="Genomic_DNA"/>
</dbReference>
<proteinExistence type="predicted"/>
<reference evidence="1 2" key="1">
    <citation type="journal article" date="2012" name="Science">
        <title>The Paleozoic origin of enzymatic lignin decomposition reconstructed from 31 fungal genomes.</title>
        <authorList>
            <person name="Floudas D."/>
            <person name="Binder M."/>
            <person name="Riley R."/>
            <person name="Barry K."/>
            <person name="Blanchette R.A."/>
            <person name="Henrissat B."/>
            <person name="Martinez A.T."/>
            <person name="Otillar R."/>
            <person name="Spatafora J.W."/>
            <person name="Yadav J.S."/>
            <person name="Aerts A."/>
            <person name="Benoit I."/>
            <person name="Boyd A."/>
            <person name="Carlson A."/>
            <person name="Copeland A."/>
            <person name="Coutinho P.M."/>
            <person name="de Vries R.P."/>
            <person name="Ferreira P."/>
            <person name="Findley K."/>
            <person name="Foster B."/>
            <person name="Gaskell J."/>
            <person name="Glotzer D."/>
            <person name="Gorecki P."/>
            <person name="Heitman J."/>
            <person name="Hesse C."/>
            <person name="Hori C."/>
            <person name="Igarashi K."/>
            <person name="Jurgens J.A."/>
            <person name="Kallen N."/>
            <person name="Kersten P."/>
            <person name="Kohler A."/>
            <person name="Kuees U."/>
            <person name="Kumar T.K.A."/>
            <person name="Kuo A."/>
            <person name="LaButti K."/>
            <person name="Larrondo L.F."/>
            <person name="Lindquist E."/>
            <person name="Ling A."/>
            <person name="Lombard V."/>
            <person name="Lucas S."/>
            <person name="Lundell T."/>
            <person name="Martin R."/>
            <person name="McLaughlin D.J."/>
            <person name="Morgenstern I."/>
            <person name="Morin E."/>
            <person name="Murat C."/>
            <person name="Nagy L.G."/>
            <person name="Nolan M."/>
            <person name="Ohm R.A."/>
            <person name="Patyshakuliyeva A."/>
            <person name="Rokas A."/>
            <person name="Ruiz-Duenas F.J."/>
            <person name="Sabat G."/>
            <person name="Salamov A."/>
            <person name="Samejima M."/>
            <person name="Schmutz J."/>
            <person name="Slot J.C."/>
            <person name="St John F."/>
            <person name="Stenlid J."/>
            <person name="Sun H."/>
            <person name="Sun S."/>
            <person name="Syed K."/>
            <person name="Tsang A."/>
            <person name="Wiebenga A."/>
            <person name="Young D."/>
            <person name="Pisabarro A."/>
            <person name="Eastwood D.C."/>
            <person name="Martin F."/>
            <person name="Cullen D."/>
            <person name="Grigoriev I.V."/>
            <person name="Hibbett D.S."/>
        </authorList>
    </citation>
    <scope>NUCLEOTIDE SEQUENCE</scope>
    <source>
        <strain evidence="2">FP-58527</strain>
    </source>
</reference>
<accession>S8F2R1</accession>
<dbReference type="InParanoid" id="S8F2R1"/>
<evidence type="ECO:0000313" key="1">
    <source>
        <dbReference type="EMBL" id="EPS96085.1"/>
    </source>
</evidence>
<gene>
    <name evidence="1" type="ORF">FOMPIDRAFT_62555</name>
</gene>
<feature type="non-terminal residue" evidence="1">
    <location>
        <position position="155"/>
    </location>
</feature>
<dbReference type="AlphaFoldDB" id="S8F2R1"/>
<sequence length="155" mass="17456">MNQDMKMQLPIWYHLGATRKLRRLNNTRNSDCLRENHGALIGADILRIARRVCYQEAKAGGNDYIPDDCACAECAQDRLTGCDHPRRCCATAEQTLDTVRPKWNPREANVSDGLSLTRRRRENNDTVLSEGGSLTFDPSITQSGALDEAFRVFVN</sequence>
<dbReference type="HOGENOM" id="CLU_093362_1_0_1"/>
<name>S8F2R1_FOMSC</name>